<reference evidence="2" key="1">
    <citation type="submission" date="2025-08" db="UniProtKB">
        <authorList>
            <consortium name="RefSeq"/>
        </authorList>
    </citation>
    <scope>IDENTIFICATION</scope>
    <source>
        <tissue evidence="2">Gonad</tissue>
    </source>
</reference>
<evidence type="ECO:0000313" key="1">
    <source>
        <dbReference type="Proteomes" id="UP000515135"/>
    </source>
</evidence>
<dbReference type="AlphaFoldDB" id="A0A6P4YIC5"/>
<dbReference type="KEGG" id="bbel:109473599"/>
<accession>A0A6P4YIC5</accession>
<proteinExistence type="predicted"/>
<dbReference type="GeneID" id="109473599"/>
<sequence length="364" mass="41631">MGESESKEVPVVWHERWDDDAEERGIAEAMEEFEKRRGEKRMKEVQETFKKIKKDLEEYTIGSKLRLGKFFPERIKEIETINIGEATAITQSDGKEGTTLLEEYLTEFKFRLIDTRGFFDLGEEWSQELNNILTGRIRKGQTIGRKTDDAAFAVEQHMLPDEAPFGEQIHGIICVMEDKDPRLEQYKTRMDSMRDYLKKQGYSPLAALAFKDEGDFKDDVKRREITEEWSAAVGSPIDKTFPFINHLASASKINIDPESVLNVLDILDTAVTAAEKFIKVRLQREKYSRERQAKGSGPESQSVSDFVQSIGRANNWDKSRTDALIQMLQAEDIFTVSALREGWGDISPKLTMGQRSAIKQALSE</sequence>
<dbReference type="RefSeq" id="XP_019629115.1">
    <property type="nucleotide sequence ID" value="XM_019773556.1"/>
</dbReference>
<organism evidence="1 2">
    <name type="scientific">Branchiostoma belcheri</name>
    <name type="common">Amphioxus</name>
    <dbReference type="NCBI Taxonomy" id="7741"/>
    <lineage>
        <taxon>Eukaryota</taxon>
        <taxon>Metazoa</taxon>
        <taxon>Chordata</taxon>
        <taxon>Cephalochordata</taxon>
        <taxon>Leptocardii</taxon>
        <taxon>Amphioxiformes</taxon>
        <taxon>Branchiostomatidae</taxon>
        <taxon>Branchiostoma</taxon>
    </lineage>
</organism>
<dbReference type="Proteomes" id="UP000515135">
    <property type="component" value="Unplaced"/>
</dbReference>
<dbReference type="PANTHER" id="PTHR14241">
    <property type="entry name" value="INTERFERON-INDUCED PROTEIN 44"/>
    <property type="match status" value="1"/>
</dbReference>
<gene>
    <name evidence="2" type="primary">LOC109473599</name>
</gene>
<protein>
    <submittedName>
        <fullName evidence="2">Uncharacterized protein LOC109473599</fullName>
    </submittedName>
</protein>
<dbReference type="OrthoDB" id="8954335at2759"/>
<keyword evidence="1" id="KW-1185">Reference proteome</keyword>
<dbReference type="PANTHER" id="PTHR14241:SF35">
    <property type="entry name" value="SEPTIN-TYPE G DOMAIN-CONTAINING PROTEIN"/>
    <property type="match status" value="1"/>
</dbReference>
<name>A0A6P4YIC5_BRABE</name>
<evidence type="ECO:0000313" key="2">
    <source>
        <dbReference type="RefSeq" id="XP_019629115.1"/>
    </source>
</evidence>